<dbReference type="AlphaFoldDB" id="Q1Q0W7"/>
<gene>
    <name evidence="2" type="ORF">kuste2884</name>
</gene>
<dbReference type="EMBL" id="CT573071">
    <property type="protein sequence ID" value="CAJ73636.1"/>
    <property type="molecule type" value="Genomic_DNA"/>
</dbReference>
<feature type="transmembrane region" description="Helical" evidence="1">
    <location>
        <begin position="64"/>
        <end position="83"/>
    </location>
</feature>
<organism evidence="2">
    <name type="scientific">Kuenenia stuttgartiensis</name>
    <dbReference type="NCBI Taxonomy" id="174633"/>
    <lineage>
        <taxon>Bacteria</taxon>
        <taxon>Pseudomonadati</taxon>
        <taxon>Planctomycetota</taxon>
        <taxon>Candidatus Brocadiia</taxon>
        <taxon>Candidatus Brocadiales</taxon>
        <taxon>Candidatus Brocadiaceae</taxon>
        <taxon>Candidatus Kuenenia</taxon>
    </lineage>
</organism>
<keyword evidence="1" id="KW-0812">Transmembrane</keyword>
<evidence type="ECO:0000313" key="2">
    <source>
        <dbReference type="EMBL" id="CAJ73636.1"/>
    </source>
</evidence>
<evidence type="ECO:0000256" key="1">
    <source>
        <dbReference type="SAM" id="Phobius"/>
    </source>
</evidence>
<sequence length="99" mass="11909">MLFFRRAHYDIHYLLFIKFVNTRKRGYPFTSYNVYNQYRSNATKLAVPKTTITGMGGSQFLQKFLIRICFYFWCFVFMQIVFYHSTPPSGLNFKHLLPI</sequence>
<reference evidence="2" key="2">
    <citation type="submission" date="2006-01" db="EMBL/GenBank/DDBJ databases">
        <authorList>
            <person name="Genoscope"/>
        </authorList>
    </citation>
    <scope>NUCLEOTIDE SEQUENCE</scope>
</reference>
<reference evidence="2" key="1">
    <citation type="journal article" date="2006" name="Nature">
        <title>Deciphering the evolution and metabolism of an anammox bacterium from a community genome.</title>
        <authorList>
            <person name="Strous M."/>
            <person name="Pelletier E."/>
            <person name="Mangenot S."/>
            <person name="Rattei T."/>
            <person name="Lehner A."/>
            <person name="Taylor M.W."/>
            <person name="Horn M."/>
            <person name="Daims H."/>
            <person name="Bartol-Mavel D."/>
            <person name="Wincker P."/>
            <person name="Barbe V."/>
            <person name="Fonknechten N."/>
            <person name="Vallenet D."/>
            <person name="Segurens B."/>
            <person name="Schenowitz-Truong C."/>
            <person name="Medigue C."/>
            <person name="Collingro A."/>
            <person name="Snel B."/>
            <person name="Dutilh B.E."/>
            <person name="OpDenCamp H.J.M."/>
            <person name="vanDerDrift C."/>
            <person name="Cirpus I."/>
            <person name="vanDePas-Schoonen K.T."/>
            <person name="Harhangi H.R."/>
            <person name="vanNiftrik L."/>
            <person name="Schmid M."/>
            <person name="Keltjens J."/>
            <person name="vanDeVossenberg J."/>
            <person name="Kartal B."/>
            <person name="Meier H."/>
            <person name="Frishman D."/>
            <person name="Huynen M.A."/>
            <person name="Mewes H."/>
            <person name="Weissenbach J."/>
            <person name="Jetten M.S.M."/>
            <person name="Wagner M."/>
            <person name="LePaslier D."/>
        </authorList>
    </citation>
    <scope>NUCLEOTIDE SEQUENCE</scope>
</reference>
<proteinExistence type="predicted"/>
<keyword evidence="1" id="KW-1133">Transmembrane helix</keyword>
<accession>Q1Q0W7</accession>
<keyword evidence="1" id="KW-0472">Membrane</keyword>
<name>Q1Q0W7_KUEST</name>
<protein>
    <submittedName>
        <fullName evidence="2">Uncharacterized protein</fullName>
    </submittedName>
</protein>